<accession>B3MFV2</accession>
<keyword evidence="2" id="KW-0812">Transmembrane</keyword>
<dbReference type="STRING" id="7217.B3MFV2"/>
<feature type="compositionally biased region" description="Polar residues" evidence="1">
    <location>
        <begin position="172"/>
        <end position="181"/>
    </location>
</feature>
<sequence length="181" mass="19915">MSEVYEEFITLTPLNCLQKVNALLGSDPPKTRGCGLFLTLFGVYCGVLMYRTYRNYCRTRDAKENKVPFQAKIEAINSVPTPSLVSEHASSQTPIHMQPVGGSSRTDIRWRYGDPQKASTAFRASSADDEDVPQRRHVTEKDAPTPSTVSIATSTTTSRPTTAPHGSRIDGDSTNSTPFRT</sequence>
<dbReference type="eggNOG" id="ENOG502TBII">
    <property type="taxonomic scope" value="Eukaryota"/>
</dbReference>
<keyword evidence="2" id="KW-1133">Transmembrane helix</keyword>
<dbReference type="KEGG" id="dan:6495421"/>
<dbReference type="AlphaFoldDB" id="B3MFV2"/>
<dbReference type="EMBL" id="CH902619">
    <property type="protein sequence ID" value="EDV35634.1"/>
    <property type="molecule type" value="Genomic_DNA"/>
</dbReference>
<proteinExistence type="predicted"/>
<feature type="compositionally biased region" description="Basic and acidic residues" evidence="1">
    <location>
        <begin position="132"/>
        <end position="143"/>
    </location>
</feature>
<reference evidence="3 4" key="1">
    <citation type="journal article" date="2007" name="Nature">
        <title>Evolution of genes and genomes on the Drosophila phylogeny.</title>
        <authorList>
            <consortium name="Drosophila 12 Genomes Consortium"/>
            <person name="Clark A.G."/>
            <person name="Eisen M.B."/>
            <person name="Smith D.R."/>
            <person name="Bergman C.M."/>
            <person name="Oliver B."/>
            <person name="Markow T.A."/>
            <person name="Kaufman T.C."/>
            <person name="Kellis M."/>
            <person name="Gelbart W."/>
            <person name="Iyer V.N."/>
            <person name="Pollard D.A."/>
            <person name="Sackton T.B."/>
            <person name="Larracuente A.M."/>
            <person name="Singh N.D."/>
            <person name="Abad J.P."/>
            <person name="Abt D.N."/>
            <person name="Adryan B."/>
            <person name="Aguade M."/>
            <person name="Akashi H."/>
            <person name="Anderson W.W."/>
            <person name="Aquadro C.F."/>
            <person name="Ardell D.H."/>
            <person name="Arguello R."/>
            <person name="Artieri C.G."/>
            <person name="Barbash D.A."/>
            <person name="Barker D."/>
            <person name="Barsanti P."/>
            <person name="Batterham P."/>
            <person name="Batzoglou S."/>
            <person name="Begun D."/>
            <person name="Bhutkar A."/>
            <person name="Blanco E."/>
            <person name="Bosak S.A."/>
            <person name="Bradley R.K."/>
            <person name="Brand A.D."/>
            <person name="Brent M.R."/>
            <person name="Brooks A.N."/>
            <person name="Brown R.H."/>
            <person name="Butlin R.K."/>
            <person name="Caggese C."/>
            <person name="Calvi B.R."/>
            <person name="Bernardo de Carvalho A."/>
            <person name="Caspi A."/>
            <person name="Castrezana S."/>
            <person name="Celniker S.E."/>
            <person name="Chang J.L."/>
            <person name="Chapple C."/>
            <person name="Chatterji S."/>
            <person name="Chinwalla A."/>
            <person name="Civetta A."/>
            <person name="Clifton S.W."/>
            <person name="Comeron J.M."/>
            <person name="Costello J.C."/>
            <person name="Coyne J.A."/>
            <person name="Daub J."/>
            <person name="David R.G."/>
            <person name="Delcher A.L."/>
            <person name="Delehaunty K."/>
            <person name="Do C.B."/>
            <person name="Ebling H."/>
            <person name="Edwards K."/>
            <person name="Eickbush T."/>
            <person name="Evans J.D."/>
            <person name="Filipski A."/>
            <person name="Findeiss S."/>
            <person name="Freyhult E."/>
            <person name="Fulton L."/>
            <person name="Fulton R."/>
            <person name="Garcia A.C."/>
            <person name="Gardiner A."/>
            <person name="Garfield D.A."/>
            <person name="Garvin B.E."/>
            <person name="Gibson G."/>
            <person name="Gilbert D."/>
            <person name="Gnerre S."/>
            <person name="Godfrey J."/>
            <person name="Good R."/>
            <person name="Gotea V."/>
            <person name="Gravely B."/>
            <person name="Greenberg A.J."/>
            <person name="Griffiths-Jones S."/>
            <person name="Gross S."/>
            <person name="Guigo R."/>
            <person name="Gustafson E.A."/>
            <person name="Haerty W."/>
            <person name="Hahn M.W."/>
            <person name="Halligan D.L."/>
            <person name="Halpern A.L."/>
            <person name="Halter G.M."/>
            <person name="Han M.V."/>
            <person name="Heger A."/>
            <person name="Hillier L."/>
            <person name="Hinrichs A.S."/>
            <person name="Holmes I."/>
            <person name="Hoskins R.A."/>
            <person name="Hubisz M.J."/>
            <person name="Hultmark D."/>
            <person name="Huntley M.A."/>
            <person name="Jaffe D.B."/>
            <person name="Jagadeeshan S."/>
            <person name="Jeck W.R."/>
            <person name="Johnson J."/>
            <person name="Jones C.D."/>
            <person name="Jordan W.C."/>
            <person name="Karpen G.H."/>
            <person name="Kataoka E."/>
            <person name="Keightley P.D."/>
            <person name="Kheradpour P."/>
            <person name="Kirkness E.F."/>
            <person name="Koerich L.B."/>
            <person name="Kristiansen K."/>
            <person name="Kudrna D."/>
            <person name="Kulathinal R.J."/>
            <person name="Kumar S."/>
            <person name="Kwok R."/>
            <person name="Lander E."/>
            <person name="Langley C.H."/>
            <person name="Lapoint R."/>
            <person name="Lazzaro B.P."/>
            <person name="Lee S.J."/>
            <person name="Levesque L."/>
            <person name="Li R."/>
            <person name="Lin C.F."/>
            <person name="Lin M.F."/>
            <person name="Lindblad-Toh K."/>
            <person name="Llopart A."/>
            <person name="Long M."/>
            <person name="Low L."/>
            <person name="Lozovsky E."/>
            <person name="Lu J."/>
            <person name="Luo M."/>
            <person name="Machado C.A."/>
            <person name="Makalowski W."/>
            <person name="Marzo M."/>
            <person name="Matsuda M."/>
            <person name="Matzkin L."/>
            <person name="McAllister B."/>
            <person name="McBride C.S."/>
            <person name="McKernan B."/>
            <person name="McKernan K."/>
            <person name="Mendez-Lago M."/>
            <person name="Minx P."/>
            <person name="Mollenhauer M.U."/>
            <person name="Montooth K."/>
            <person name="Mount S.M."/>
            <person name="Mu X."/>
            <person name="Myers E."/>
            <person name="Negre B."/>
            <person name="Newfeld S."/>
            <person name="Nielsen R."/>
            <person name="Noor M.A."/>
            <person name="O'Grady P."/>
            <person name="Pachter L."/>
            <person name="Papaceit M."/>
            <person name="Parisi M.J."/>
            <person name="Parisi M."/>
            <person name="Parts L."/>
            <person name="Pedersen J.S."/>
            <person name="Pesole G."/>
            <person name="Phillippy A.M."/>
            <person name="Ponting C.P."/>
            <person name="Pop M."/>
            <person name="Porcelli D."/>
            <person name="Powell J.R."/>
            <person name="Prohaska S."/>
            <person name="Pruitt K."/>
            <person name="Puig M."/>
            <person name="Quesneville H."/>
            <person name="Ram K.R."/>
            <person name="Rand D."/>
            <person name="Rasmussen M.D."/>
            <person name="Reed L.K."/>
            <person name="Reenan R."/>
            <person name="Reily A."/>
            <person name="Remington K.A."/>
            <person name="Rieger T.T."/>
            <person name="Ritchie M.G."/>
            <person name="Robin C."/>
            <person name="Rogers Y.H."/>
            <person name="Rohde C."/>
            <person name="Rozas J."/>
            <person name="Rubenfield M.J."/>
            <person name="Ruiz A."/>
            <person name="Russo S."/>
            <person name="Salzberg S.L."/>
            <person name="Sanchez-Gracia A."/>
            <person name="Saranga D.J."/>
            <person name="Sato H."/>
            <person name="Schaeffer S.W."/>
            <person name="Schatz M.C."/>
            <person name="Schlenke T."/>
            <person name="Schwartz R."/>
            <person name="Segarra C."/>
            <person name="Singh R.S."/>
            <person name="Sirot L."/>
            <person name="Sirota M."/>
            <person name="Sisneros N.B."/>
            <person name="Smith C.D."/>
            <person name="Smith T.F."/>
            <person name="Spieth J."/>
            <person name="Stage D.E."/>
            <person name="Stark A."/>
            <person name="Stephan W."/>
            <person name="Strausberg R.L."/>
            <person name="Strempel S."/>
            <person name="Sturgill D."/>
            <person name="Sutton G."/>
            <person name="Sutton G.G."/>
            <person name="Tao W."/>
            <person name="Teichmann S."/>
            <person name="Tobari Y.N."/>
            <person name="Tomimura Y."/>
            <person name="Tsolas J.M."/>
            <person name="Valente V.L."/>
            <person name="Venter E."/>
            <person name="Venter J.C."/>
            <person name="Vicario S."/>
            <person name="Vieira F.G."/>
            <person name="Vilella A.J."/>
            <person name="Villasante A."/>
            <person name="Walenz B."/>
            <person name="Wang J."/>
            <person name="Wasserman M."/>
            <person name="Watts T."/>
            <person name="Wilson D."/>
            <person name="Wilson R.K."/>
            <person name="Wing R.A."/>
            <person name="Wolfner M.F."/>
            <person name="Wong A."/>
            <person name="Wong G.K."/>
            <person name="Wu C.I."/>
            <person name="Wu G."/>
            <person name="Yamamoto D."/>
            <person name="Yang H.P."/>
            <person name="Yang S.P."/>
            <person name="Yorke J.A."/>
            <person name="Yoshida K."/>
            <person name="Zdobnov E."/>
            <person name="Zhang P."/>
            <person name="Zhang Y."/>
            <person name="Zimin A.V."/>
            <person name="Baldwin J."/>
            <person name="Abdouelleil A."/>
            <person name="Abdulkadir J."/>
            <person name="Abebe A."/>
            <person name="Abera B."/>
            <person name="Abreu J."/>
            <person name="Acer S.C."/>
            <person name="Aftuck L."/>
            <person name="Alexander A."/>
            <person name="An P."/>
            <person name="Anderson E."/>
            <person name="Anderson S."/>
            <person name="Arachi H."/>
            <person name="Azer M."/>
            <person name="Bachantsang P."/>
            <person name="Barry A."/>
            <person name="Bayul T."/>
            <person name="Berlin A."/>
            <person name="Bessette D."/>
            <person name="Bloom T."/>
            <person name="Blye J."/>
            <person name="Boguslavskiy L."/>
            <person name="Bonnet C."/>
            <person name="Boukhgalter B."/>
            <person name="Bourzgui I."/>
            <person name="Brown A."/>
            <person name="Cahill P."/>
            <person name="Channer S."/>
            <person name="Cheshatsang Y."/>
            <person name="Chuda L."/>
            <person name="Citroen M."/>
            <person name="Collymore A."/>
            <person name="Cooke P."/>
            <person name="Costello M."/>
            <person name="D'Aco K."/>
            <person name="Daza R."/>
            <person name="De Haan G."/>
            <person name="DeGray S."/>
            <person name="DeMaso C."/>
            <person name="Dhargay N."/>
            <person name="Dooley K."/>
            <person name="Dooley E."/>
            <person name="Doricent M."/>
            <person name="Dorje P."/>
            <person name="Dorjee K."/>
            <person name="Dupes A."/>
            <person name="Elong R."/>
            <person name="Falk J."/>
            <person name="Farina A."/>
            <person name="Faro S."/>
            <person name="Ferguson D."/>
            <person name="Fisher S."/>
            <person name="Foley C.D."/>
            <person name="Franke A."/>
            <person name="Friedrich D."/>
            <person name="Gadbois L."/>
            <person name="Gearin G."/>
            <person name="Gearin C.R."/>
            <person name="Giannoukos G."/>
            <person name="Goode T."/>
            <person name="Graham J."/>
            <person name="Grandbois E."/>
            <person name="Grewal S."/>
            <person name="Gyaltsen K."/>
            <person name="Hafez N."/>
            <person name="Hagos B."/>
            <person name="Hall J."/>
            <person name="Henson C."/>
            <person name="Hollinger A."/>
            <person name="Honan T."/>
            <person name="Huard M.D."/>
            <person name="Hughes L."/>
            <person name="Hurhula B."/>
            <person name="Husby M.E."/>
            <person name="Kamat A."/>
            <person name="Kanga B."/>
            <person name="Kashin S."/>
            <person name="Khazanovich D."/>
            <person name="Kisner P."/>
            <person name="Lance K."/>
            <person name="Lara M."/>
            <person name="Lee W."/>
            <person name="Lennon N."/>
            <person name="Letendre F."/>
            <person name="LeVine R."/>
            <person name="Lipovsky A."/>
            <person name="Liu X."/>
            <person name="Liu J."/>
            <person name="Liu S."/>
            <person name="Lokyitsang T."/>
            <person name="Lokyitsang Y."/>
            <person name="Lubonja R."/>
            <person name="Lui A."/>
            <person name="MacDonald P."/>
            <person name="Magnisalis V."/>
            <person name="Maru K."/>
            <person name="Matthews C."/>
            <person name="McCusker W."/>
            <person name="McDonough S."/>
            <person name="Mehta T."/>
            <person name="Meldrim J."/>
            <person name="Meneus L."/>
            <person name="Mihai O."/>
            <person name="Mihalev A."/>
            <person name="Mihova T."/>
            <person name="Mittelman R."/>
            <person name="Mlenga V."/>
            <person name="Montmayeur A."/>
            <person name="Mulrain L."/>
            <person name="Navidi A."/>
            <person name="Naylor J."/>
            <person name="Negash T."/>
            <person name="Nguyen T."/>
            <person name="Nguyen N."/>
            <person name="Nicol R."/>
            <person name="Norbu C."/>
            <person name="Norbu N."/>
            <person name="Novod N."/>
            <person name="O'Neill B."/>
            <person name="Osman S."/>
            <person name="Markiewicz E."/>
            <person name="Oyono O.L."/>
            <person name="Patti C."/>
            <person name="Phunkhang P."/>
            <person name="Pierre F."/>
            <person name="Priest M."/>
            <person name="Raghuraman S."/>
            <person name="Rege F."/>
            <person name="Reyes R."/>
            <person name="Rise C."/>
            <person name="Rogov P."/>
            <person name="Ross K."/>
            <person name="Ryan E."/>
            <person name="Settipalli S."/>
            <person name="Shea T."/>
            <person name="Sherpa N."/>
            <person name="Shi L."/>
            <person name="Shih D."/>
            <person name="Sparrow T."/>
            <person name="Spaulding J."/>
            <person name="Stalker J."/>
            <person name="Stange-Thomann N."/>
            <person name="Stavropoulos S."/>
            <person name="Stone C."/>
            <person name="Strader C."/>
            <person name="Tesfaye S."/>
            <person name="Thomson T."/>
            <person name="Thoulutsang Y."/>
            <person name="Thoulutsang D."/>
            <person name="Topham K."/>
            <person name="Topping I."/>
            <person name="Tsamla T."/>
            <person name="Vassiliev H."/>
            <person name="Vo A."/>
            <person name="Wangchuk T."/>
            <person name="Wangdi T."/>
            <person name="Weiand M."/>
            <person name="Wilkinson J."/>
            <person name="Wilson A."/>
            <person name="Yadav S."/>
            <person name="Young G."/>
            <person name="Yu Q."/>
            <person name="Zembek L."/>
            <person name="Zhong D."/>
            <person name="Zimmer A."/>
            <person name="Zwirko Z."/>
            <person name="Jaffe D.B."/>
            <person name="Alvarez P."/>
            <person name="Brockman W."/>
            <person name="Butler J."/>
            <person name="Chin C."/>
            <person name="Gnerre S."/>
            <person name="Grabherr M."/>
            <person name="Kleber M."/>
            <person name="Mauceli E."/>
            <person name="MacCallum I."/>
        </authorList>
    </citation>
    <scope>NUCLEOTIDE SEQUENCE [LARGE SCALE GENOMIC DNA]</scope>
    <source>
        <strain evidence="4">Tucson 14024-0371.13</strain>
    </source>
</reference>
<feature type="compositionally biased region" description="Polar residues" evidence="1">
    <location>
        <begin position="84"/>
        <end position="105"/>
    </location>
</feature>
<name>B3MFV2_DROAN</name>
<evidence type="ECO:0000256" key="2">
    <source>
        <dbReference type="SAM" id="Phobius"/>
    </source>
</evidence>
<feature type="region of interest" description="Disordered" evidence="1">
    <location>
        <begin position="84"/>
        <end position="181"/>
    </location>
</feature>
<keyword evidence="4" id="KW-1185">Reference proteome</keyword>
<dbReference type="OrthoDB" id="7858335at2759"/>
<feature type="transmembrane region" description="Helical" evidence="2">
    <location>
        <begin position="35"/>
        <end position="53"/>
    </location>
</feature>
<dbReference type="Proteomes" id="UP000007801">
    <property type="component" value="Unassembled WGS sequence"/>
</dbReference>
<gene>
    <name evidence="3" type="primary">Dana\GF12571</name>
    <name evidence="3" type="synonym">dana_GLEANR_12588</name>
    <name evidence="3" type="ORF">GF12571</name>
</gene>
<evidence type="ECO:0000313" key="3">
    <source>
        <dbReference type="EMBL" id="EDV35634.1"/>
    </source>
</evidence>
<protein>
    <submittedName>
        <fullName evidence="3">Uncharacterized protein</fullName>
    </submittedName>
</protein>
<dbReference type="PhylomeDB" id="B3MFV2"/>
<dbReference type="InParanoid" id="B3MFV2"/>
<feature type="compositionally biased region" description="Low complexity" evidence="1">
    <location>
        <begin position="144"/>
        <end position="164"/>
    </location>
</feature>
<dbReference type="GeneID" id="6495421"/>
<dbReference type="HOGENOM" id="CLU_1455907_0_0_1"/>
<organism evidence="3 4">
    <name type="scientific">Drosophila ananassae</name>
    <name type="common">Fruit fly</name>
    <dbReference type="NCBI Taxonomy" id="7217"/>
    <lineage>
        <taxon>Eukaryota</taxon>
        <taxon>Metazoa</taxon>
        <taxon>Ecdysozoa</taxon>
        <taxon>Arthropoda</taxon>
        <taxon>Hexapoda</taxon>
        <taxon>Insecta</taxon>
        <taxon>Pterygota</taxon>
        <taxon>Neoptera</taxon>
        <taxon>Endopterygota</taxon>
        <taxon>Diptera</taxon>
        <taxon>Brachycera</taxon>
        <taxon>Muscomorpha</taxon>
        <taxon>Ephydroidea</taxon>
        <taxon>Drosophilidae</taxon>
        <taxon>Drosophila</taxon>
        <taxon>Sophophora</taxon>
    </lineage>
</organism>
<evidence type="ECO:0000256" key="1">
    <source>
        <dbReference type="SAM" id="MobiDB-lite"/>
    </source>
</evidence>
<evidence type="ECO:0000313" key="4">
    <source>
        <dbReference type="Proteomes" id="UP000007801"/>
    </source>
</evidence>
<keyword evidence="2" id="KW-0472">Membrane</keyword>